<dbReference type="Proteomes" id="UP000298787">
    <property type="component" value="Chromosome 17"/>
</dbReference>
<reference evidence="1 2" key="1">
    <citation type="submission" date="2019-01" db="EMBL/GenBank/DDBJ databases">
        <title>Genome Assembly of Collichthys lucidus.</title>
        <authorList>
            <person name="Cai M."/>
            <person name="Xiao S."/>
        </authorList>
    </citation>
    <scope>NUCLEOTIDE SEQUENCE [LARGE SCALE GENOMIC DNA]</scope>
    <source>
        <strain evidence="1">JT15FE1705JMU</strain>
        <tissue evidence="1">Muscle</tissue>
    </source>
</reference>
<dbReference type="AlphaFoldDB" id="A0A4U5VBR3"/>
<proteinExistence type="predicted"/>
<keyword evidence="2" id="KW-1185">Reference proteome</keyword>
<protein>
    <submittedName>
        <fullName evidence="1">Uncharacterized protein</fullName>
    </submittedName>
</protein>
<gene>
    <name evidence="1" type="ORF">D9C73_019848</name>
</gene>
<dbReference type="InterPro" id="IPR036872">
    <property type="entry name" value="CH_dom_sf"/>
</dbReference>
<organism evidence="1 2">
    <name type="scientific">Collichthys lucidus</name>
    <name type="common">Big head croaker</name>
    <name type="synonym">Sciaena lucida</name>
    <dbReference type="NCBI Taxonomy" id="240159"/>
    <lineage>
        <taxon>Eukaryota</taxon>
        <taxon>Metazoa</taxon>
        <taxon>Chordata</taxon>
        <taxon>Craniata</taxon>
        <taxon>Vertebrata</taxon>
        <taxon>Euteleostomi</taxon>
        <taxon>Actinopterygii</taxon>
        <taxon>Neopterygii</taxon>
        <taxon>Teleostei</taxon>
        <taxon>Neoteleostei</taxon>
        <taxon>Acanthomorphata</taxon>
        <taxon>Eupercaria</taxon>
        <taxon>Sciaenidae</taxon>
        <taxon>Collichthys</taxon>
    </lineage>
</organism>
<evidence type="ECO:0000313" key="1">
    <source>
        <dbReference type="EMBL" id="TKS85494.1"/>
    </source>
</evidence>
<accession>A0A4U5VBR3</accession>
<evidence type="ECO:0000313" key="2">
    <source>
        <dbReference type="Proteomes" id="UP000298787"/>
    </source>
</evidence>
<dbReference type="EMBL" id="CM014094">
    <property type="protein sequence ID" value="TKS85494.1"/>
    <property type="molecule type" value="Genomic_DNA"/>
</dbReference>
<sequence>MDNVNKSLGMLITEMLGSLNINILAIKSKSESPQDQEVSIGVPSKPSIFTFVPVVRKLPFESIITEEERSGALTGEPNKRVFFARPIVRHASSSDRLKCVIAACGHERMNEDFLTLVWLPKLNLSLDDMLSLPTYYSCMKVFSKLNFNVPEETARKIVLSTAGAIEPVLSALREKIDKKLEQATENIPHLEYYDTRNQEKPHTDFRRTEVKVLAQLPGEAKKDERSRPEKGYDQNVAFNVV</sequence>
<name>A0A4U5VBR3_COLLU</name>
<dbReference type="Gene3D" id="1.10.418.10">
    <property type="entry name" value="Calponin-like domain"/>
    <property type="match status" value="1"/>
</dbReference>